<gene>
    <name evidence="6" type="ORF">PFISCL1PPCAC_23336</name>
</gene>
<feature type="domain" description="Peptidase C1A papain C-terminal" evidence="5">
    <location>
        <begin position="75"/>
        <end position="140"/>
    </location>
</feature>
<dbReference type="Pfam" id="PF00112">
    <property type="entry name" value="Peptidase_C1"/>
    <property type="match status" value="1"/>
</dbReference>
<dbReference type="PANTHER" id="PTHR12411">
    <property type="entry name" value="CYSTEINE PROTEASE FAMILY C1-RELATED"/>
    <property type="match status" value="1"/>
</dbReference>
<evidence type="ECO:0000256" key="3">
    <source>
        <dbReference type="ARBA" id="ARBA00022801"/>
    </source>
</evidence>
<dbReference type="EMBL" id="BTSY01000006">
    <property type="protein sequence ID" value="GMT32038.1"/>
    <property type="molecule type" value="Genomic_DNA"/>
</dbReference>
<evidence type="ECO:0000256" key="4">
    <source>
        <dbReference type="ARBA" id="ARBA00022807"/>
    </source>
</evidence>
<keyword evidence="2" id="KW-0645">Protease</keyword>
<evidence type="ECO:0000259" key="5">
    <source>
        <dbReference type="Pfam" id="PF00112"/>
    </source>
</evidence>
<accession>A0AAV5WP35</accession>
<feature type="non-terminal residue" evidence="6">
    <location>
        <position position="1"/>
    </location>
</feature>
<organism evidence="6 7">
    <name type="scientific">Pristionchus fissidentatus</name>
    <dbReference type="NCBI Taxonomy" id="1538716"/>
    <lineage>
        <taxon>Eukaryota</taxon>
        <taxon>Metazoa</taxon>
        <taxon>Ecdysozoa</taxon>
        <taxon>Nematoda</taxon>
        <taxon>Chromadorea</taxon>
        <taxon>Rhabditida</taxon>
        <taxon>Rhabditina</taxon>
        <taxon>Diplogasteromorpha</taxon>
        <taxon>Diplogasteroidea</taxon>
        <taxon>Neodiplogasteridae</taxon>
        <taxon>Pristionchus</taxon>
    </lineage>
</organism>
<name>A0AAV5WP35_9BILA</name>
<sequence>TRIRSMVDEINKKNLPWIAEYNPLASLKEGPPSNPMNIRQMLKQNAELKSILNRMESDTKLHHEELIKASNHIILPSHFDARTKWSQCWSVHQLQNQGGCGSCWATAATTSISDRLCISSNYTQQALLSLQDVLSCCDTCGGFHN</sequence>
<proteinExistence type="inferred from homology"/>
<dbReference type="InterPro" id="IPR000668">
    <property type="entry name" value="Peptidase_C1A_C"/>
</dbReference>
<comment type="caution">
    <text evidence="6">The sequence shown here is derived from an EMBL/GenBank/DDBJ whole genome shotgun (WGS) entry which is preliminary data.</text>
</comment>
<dbReference type="GO" id="GO:0006508">
    <property type="term" value="P:proteolysis"/>
    <property type="evidence" value="ECO:0007669"/>
    <property type="project" value="UniProtKB-KW"/>
</dbReference>
<dbReference type="Proteomes" id="UP001432322">
    <property type="component" value="Unassembled WGS sequence"/>
</dbReference>
<keyword evidence="3" id="KW-0378">Hydrolase</keyword>
<dbReference type="InterPro" id="IPR013128">
    <property type="entry name" value="Peptidase_C1A"/>
</dbReference>
<dbReference type="AlphaFoldDB" id="A0AAV5WP35"/>
<dbReference type="PROSITE" id="PS00139">
    <property type="entry name" value="THIOL_PROTEASE_CYS"/>
    <property type="match status" value="1"/>
</dbReference>
<dbReference type="GO" id="GO:0008234">
    <property type="term" value="F:cysteine-type peptidase activity"/>
    <property type="evidence" value="ECO:0007669"/>
    <property type="project" value="UniProtKB-KW"/>
</dbReference>
<keyword evidence="4" id="KW-0788">Thiol protease</keyword>
<comment type="similarity">
    <text evidence="1">Belongs to the peptidase C1 family.</text>
</comment>
<evidence type="ECO:0000256" key="1">
    <source>
        <dbReference type="ARBA" id="ARBA00008455"/>
    </source>
</evidence>
<protein>
    <recommendedName>
        <fullName evidence="5">Peptidase C1A papain C-terminal domain-containing protein</fullName>
    </recommendedName>
</protein>
<dbReference type="SUPFAM" id="SSF54001">
    <property type="entry name" value="Cysteine proteinases"/>
    <property type="match status" value="1"/>
</dbReference>
<evidence type="ECO:0000313" key="6">
    <source>
        <dbReference type="EMBL" id="GMT32038.1"/>
    </source>
</evidence>
<evidence type="ECO:0000313" key="7">
    <source>
        <dbReference type="Proteomes" id="UP001432322"/>
    </source>
</evidence>
<reference evidence="6" key="1">
    <citation type="submission" date="2023-10" db="EMBL/GenBank/DDBJ databases">
        <title>Genome assembly of Pristionchus species.</title>
        <authorList>
            <person name="Yoshida K."/>
            <person name="Sommer R.J."/>
        </authorList>
    </citation>
    <scope>NUCLEOTIDE SEQUENCE</scope>
    <source>
        <strain evidence="6">RS5133</strain>
    </source>
</reference>
<evidence type="ECO:0000256" key="2">
    <source>
        <dbReference type="ARBA" id="ARBA00022670"/>
    </source>
</evidence>
<dbReference type="InterPro" id="IPR038765">
    <property type="entry name" value="Papain-like_cys_pep_sf"/>
</dbReference>
<dbReference type="InterPro" id="IPR000169">
    <property type="entry name" value="Pept_cys_AS"/>
</dbReference>
<dbReference type="Gene3D" id="3.90.70.10">
    <property type="entry name" value="Cysteine proteinases"/>
    <property type="match status" value="1"/>
</dbReference>
<keyword evidence="7" id="KW-1185">Reference proteome</keyword>